<keyword evidence="1" id="KW-0812">Transmembrane</keyword>
<keyword evidence="1" id="KW-0472">Membrane</keyword>
<feature type="transmembrane region" description="Helical" evidence="1">
    <location>
        <begin position="98"/>
        <end position="115"/>
    </location>
</feature>
<gene>
    <name evidence="2" type="ORF">KME15_11750</name>
</gene>
<dbReference type="EMBL" id="JAHHHD010000011">
    <property type="protein sequence ID" value="MBW4659341.1"/>
    <property type="molecule type" value="Genomic_DNA"/>
</dbReference>
<evidence type="ECO:0000313" key="3">
    <source>
        <dbReference type="Proteomes" id="UP000757435"/>
    </source>
</evidence>
<proteinExistence type="predicted"/>
<keyword evidence="1" id="KW-1133">Transmembrane helix</keyword>
<protein>
    <submittedName>
        <fullName evidence="2">Zinc ribbon domain-containing protein</fullName>
    </submittedName>
</protein>
<comment type="caution">
    <text evidence="2">The sequence shown here is derived from an EMBL/GenBank/DDBJ whole genome shotgun (WGS) entry which is preliminary data.</text>
</comment>
<evidence type="ECO:0000313" key="2">
    <source>
        <dbReference type="EMBL" id="MBW4659341.1"/>
    </source>
</evidence>
<evidence type="ECO:0000256" key="1">
    <source>
        <dbReference type="SAM" id="Phobius"/>
    </source>
</evidence>
<dbReference type="AlphaFoldDB" id="A0A951QCI4"/>
<reference evidence="2" key="2">
    <citation type="journal article" date="2022" name="Microbiol. Resour. Announc.">
        <title>Metagenome Sequencing to Explore Phylogenomics of Terrestrial Cyanobacteria.</title>
        <authorList>
            <person name="Ward R.D."/>
            <person name="Stajich J.E."/>
            <person name="Johansen J.R."/>
            <person name="Huntemann M."/>
            <person name="Clum A."/>
            <person name="Foster B."/>
            <person name="Foster B."/>
            <person name="Roux S."/>
            <person name="Palaniappan K."/>
            <person name="Varghese N."/>
            <person name="Mukherjee S."/>
            <person name="Reddy T.B.K."/>
            <person name="Daum C."/>
            <person name="Copeland A."/>
            <person name="Chen I.A."/>
            <person name="Ivanova N.N."/>
            <person name="Kyrpides N.C."/>
            <person name="Shapiro N."/>
            <person name="Eloe-Fadrosh E.A."/>
            <person name="Pietrasiak N."/>
        </authorList>
    </citation>
    <scope>NUCLEOTIDE SEQUENCE</scope>
    <source>
        <strain evidence="2">UHER 2000/2452</strain>
    </source>
</reference>
<name>A0A951QCI4_9CYAN</name>
<accession>A0A951QCI4</accession>
<dbReference type="Proteomes" id="UP000757435">
    <property type="component" value="Unassembled WGS sequence"/>
</dbReference>
<sequence length="118" mass="13158">MPTCPRCHQPVVAQAIACPHCRTALKAHGHPGIPLHRSTGGEFLCETCTYHEDDTCNYPQRPYARECTLYQNRFQPIATGKSINSRSQASKNWLRRNATWLILAGIVVVSLALALRSN</sequence>
<reference evidence="2" key="1">
    <citation type="submission" date="2021-05" db="EMBL/GenBank/DDBJ databases">
        <authorList>
            <person name="Pietrasiak N."/>
            <person name="Ward R."/>
            <person name="Stajich J.E."/>
            <person name="Kurbessoian T."/>
        </authorList>
    </citation>
    <scope>NUCLEOTIDE SEQUENCE</scope>
    <source>
        <strain evidence="2">UHER 2000/2452</strain>
    </source>
</reference>
<organism evidence="2 3">
    <name type="scientific">Drouetiella hepatica Uher 2000/2452</name>
    <dbReference type="NCBI Taxonomy" id="904376"/>
    <lineage>
        <taxon>Bacteria</taxon>
        <taxon>Bacillati</taxon>
        <taxon>Cyanobacteriota</taxon>
        <taxon>Cyanophyceae</taxon>
        <taxon>Oculatellales</taxon>
        <taxon>Oculatellaceae</taxon>
        <taxon>Drouetiella</taxon>
    </lineage>
</organism>